<gene>
    <name evidence="2" type="ORF">HAX54_005475</name>
</gene>
<protein>
    <submittedName>
        <fullName evidence="2">Uncharacterized protein</fullName>
    </submittedName>
</protein>
<name>A0ABS8WVZ4_DATST</name>
<reference evidence="2 3" key="1">
    <citation type="journal article" date="2021" name="BMC Genomics">
        <title>Datura genome reveals duplications of psychoactive alkaloid biosynthetic genes and high mutation rate following tissue culture.</title>
        <authorList>
            <person name="Rajewski A."/>
            <person name="Carter-House D."/>
            <person name="Stajich J."/>
            <person name="Litt A."/>
        </authorList>
    </citation>
    <scope>NUCLEOTIDE SEQUENCE [LARGE SCALE GENOMIC DNA]</scope>
    <source>
        <strain evidence="2">AR-01</strain>
    </source>
</reference>
<proteinExistence type="predicted"/>
<dbReference type="EMBL" id="JACEIK010012735">
    <property type="protein sequence ID" value="MCE3216213.1"/>
    <property type="molecule type" value="Genomic_DNA"/>
</dbReference>
<evidence type="ECO:0000313" key="3">
    <source>
        <dbReference type="Proteomes" id="UP000823775"/>
    </source>
</evidence>
<comment type="caution">
    <text evidence="2">The sequence shown here is derived from an EMBL/GenBank/DDBJ whole genome shotgun (WGS) entry which is preliminary data.</text>
</comment>
<sequence>MMMSRVRGIMILRHRSPVTRRIPIEKSRLEGGGFLPCHSYPSKVQKMVCNSLPPGMCIMRSSFLREKGIPTEALRKSPGFRINAPNEVLVAQKSLRGLLTCIDGQDSRKYNIEMVREFYANYYYTHGERPSKNAIKKEPMLDSSVGGSRMGHKEETDPQGFHEFFVQVIVVHRPTRLTPIVNDNVLSADKVALVACIMSEYR</sequence>
<feature type="region of interest" description="Disordered" evidence="1">
    <location>
        <begin position="134"/>
        <end position="156"/>
    </location>
</feature>
<accession>A0ABS8WVZ4</accession>
<evidence type="ECO:0000256" key="1">
    <source>
        <dbReference type="SAM" id="MobiDB-lite"/>
    </source>
</evidence>
<keyword evidence="3" id="KW-1185">Reference proteome</keyword>
<dbReference type="Proteomes" id="UP000823775">
    <property type="component" value="Unassembled WGS sequence"/>
</dbReference>
<organism evidence="2 3">
    <name type="scientific">Datura stramonium</name>
    <name type="common">Jimsonweed</name>
    <name type="synonym">Common thornapple</name>
    <dbReference type="NCBI Taxonomy" id="4076"/>
    <lineage>
        <taxon>Eukaryota</taxon>
        <taxon>Viridiplantae</taxon>
        <taxon>Streptophyta</taxon>
        <taxon>Embryophyta</taxon>
        <taxon>Tracheophyta</taxon>
        <taxon>Spermatophyta</taxon>
        <taxon>Magnoliopsida</taxon>
        <taxon>eudicotyledons</taxon>
        <taxon>Gunneridae</taxon>
        <taxon>Pentapetalae</taxon>
        <taxon>asterids</taxon>
        <taxon>lamiids</taxon>
        <taxon>Solanales</taxon>
        <taxon>Solanaceae</taxon>
        <taxon>Solanoideae</taxon>
        <taxon>Datureae</taxon>
        <taxon>Datura</taxon>
    </lineage>
</organism>
<evidence type="ECO:0000313" key="2">
    <source>
        <dbReference type="EMBL" id="MCE3216213.1"/>
    </source>
</evidence>